<gene>
    <name evidence="8" type="ORF">GCM10022381_24010</name>
</gene>
<accession>A0ABP7KKK8</accession>
<keyword evidence="9" id="KW-1185">Reference proteome</keyword>
<evidence type="ECO:0000313" key="9">
    <source>
        <dbReference type="Proteomes" id="UP001501803"/>
    </source>
</evidence>
<comment type="similarity">
    <text evidence="6">Belongs to the nlpA lipoprotein family.</text>
</comment>
<keyword evidence="5 6" id="KW-0449">Lipoprotein</keyword>
<evidence type="ECO:0000256" key="5">
    <source>
        <dbReference type="ARBA" id="ARBA00023288"/>
    </source>
</evidence>
<proteinExistence type="inferred from homology"/>
<keyword evidence="4" id="KW-0564">Palmitate</keyword>
<evidence type="ECO:0000256" key="6">
    <source>
        <dbReference type="PIRNR" id="PIRNR002854"/>
    </source>
</evidence>
<feature type="chain" id="PRO_5045789867" description="Lipoprotein" evidence="7">
    <location>
        <begin position="31"/>
        <end position="283"/>
    </location>
</feature>
<dbReference type="PANTHER" id="PTHR30429">
    <property type="entry name" value="D-METHIONINE-BINDING LIPOPROTEIN METQ"/>
    <property type="match status" value="1"/>
</dbReference>
<dbReference type="Gene3D" id="3.40.190.10">
    <property type="entry name" value="Periplasmic binding protein-like II"/>
    <property type="match status" value="2"/>
</dbReference>
<sequence length="283" mass="29547">MKFTARNSRSIRIAGAALAATALLSLSACAAASDEKPASTAAAASGDLGTITVGALATPAGDILKFVQDNLAADAGLTIKFQDFTDYNTPNVALTDGDIDANLFQNATFLANFNAQTGGDLVSLGSIYLPSAAFYSDKVTSLDGLKKGAKIAIPNDPTNEGRALKILAAEGLIETTDEPTTLADVTKNSKDLQFVEIENATLPQAVPDVDAAFVTISFALPAGLTAKQAILIEGKDSPYSNVLATTPELEKDPRVLKLKELLLDPATQKFMNDTWDGLVIPTV</sequence>
<comment type="subcellular location">
    <subcellularLocation>
        <location evidence="1">Membrane</location>
        <topology evidence="1">Lipid-anchor</topology>
    </subcellularLocation>
</comment>
<evidence type="ECO:0000313" key="8">
    <source>
        <dbReference type="EMBL" id="GAA3880960.1"/>
    </source>
</evidence>
<keyword evidence="3" id="KW-0472">Membrane</keyword>
<dbReference type="SUPFAM" id="SSF53850">
    <property type="entry name" value="Periplasmic binding protein-like II"/>
    <property type="match status" value="1"/>
</dbReference>
<dbReference type="Pfam" id="PF03180">
    <property type="entry name" value="Lipoprotein_9"/>
    <property type="match status" value="1"/>
</dbReference>
<protein>
    <recommendedName>
        <fullName evidence="6">Lipoprotein</fullName>
    </recommendedName>
</protein>
<evidence type="ECO:0000256" key="3">
    <source>
        <dbReference type="ARBA" id="ARBA00023136"/>
    </source>
</evidence>
<feature type="signal peptide" evidence="7">
    <location>
        <begin position="1"/>
        <end position="30"/>
    </location>
</feature>
<dbReference type="PROSITE" id="PS51257">
    <property type="entry name" value="PROKAR_LIPOPROTEIN"/>
    <property type="match status" value="1"/>
</dbReference>
<dbReference type="PIRSF" id="PIRSF002854">
    <property type="entry name" value="MetQ"/>
    <property type="match status" value="1"/>
</dbReference>
<evidence type="ECO:0000256" key="1">
    <source>
        <dbReference type="ARBA" id="ARBA00004635"/>
    </source>
</evidence>
<evidence type="ECO:0000256" key="7">
    <source>
        <dbReference type="SAM" id="SignalP"/>
    </source>
</evidence>
<dbReference type="PANTHER" id="PTHR30429:SF0">
    <property type="entry name" value="METHIONINE-BINDING LIPOPROTEIN METQ"/>
    <property type="match status" value="1"/>
</dbReference>
<dbReference type="Proteomes" id="UP001501803">
    <property type="component" value="Unassembled WGS sequence"/>
</dbReference>
<evidence type="ECO:0000256" key="2">
    <source>
        <dbReference type="ARBA" id="ARBA00022729"/>
    </source>
</evidence>
<evidence type="ECO:0000256" key="4">
    <source>
        <dbReference type="ARBA" id="ARBA00023139"/>
    </source>
</evidence>
<organism evidence="8 9">
    <name type="scientific">Leifsonia kafniensis</name>
    <dbReference type="NCBI Taxonomy" id="475957"/>
    <lineage>
        <taxon>Bacteria</taxon>
        <taxon>Bacillati</taxon>
        <taxon>Actinomycetota</taxon>
        <taxon>Actinomycetes</taxon>
        <taxon>Micrococcales</taxon>
        <taxon>Microbacteriaceae</taxon>
        <taxon>Leifsonia</taxon>
    </lineage>
</organism>
<comment type="caution">
    <text evidence="8">The sequence shown here is derived from an EMBL/GenBank/DDBJ whole genome shotgun (WGS) entry which is preliminary data.</text>
</comment>
<name>A0ABP7KKK8_9MICO</name>
<keyword evidence="2 7" id="KW-0732">Signal</keyword>
<dbReference type="RefSeq" id="WP_345066816.1">
    <property type="nucleotide sequence ID" value="NZ_BAABCN010000007.1"/>
</dbReference>
<dbReference type="EMBL" id="BAABCN010000007">
    <property type="protein sequence ID" value="GAA3880960.1"/>
    <property type="molecule type" value="Genomic_DNA"/>
</dbReference>
<reference evidence="9" key="1">
    <citation type="journal article" date="2019" name="Int. J. Syst. Evol. Microbiol.">
        <title>The Global Catalogue of Microorganisms (GCM) 10K type strain sequencing project: providing services to taxonomists for standard genome sequencing and annotation.</title>
        <authorList>
            <consortium name="The Broad Institute Genomics Platform"/>
            <consortium name="The Broad Institute Genome Sequencing Center for Infectious Disease"/>
            <person name="Wu L."/>
            <person name="Ma J."/>
        </authorList>
    </citation>
    <scope>NUCLEOTIDE SEQUENCE [LARGE SCALE GENOMIC DNA]</scope>
    <source>
        <strain evidence="9">JCM 17021</strain>
    </source>
</reference>
<dbReference type="InterPro" id="IPR004872">
    <property type="entry name" value="Lipoprotein_NlpA"/>
</dbReference>